<accession>A0A7V8NVQ1</accession>
<organism evidence="1 2">
    <name type="scientific">Candidatus Acidiferrum panamense</name>
    <dbReference type="NCBI Taxonomy" id="2741543"/>
    <lineage>
        <taxon>Bacteria</taxon>
        <taxon>Pseudomonadati</taxon>
        <taxon>Acidobacteriota</taxon>
        <taxon>Terriglobia</taxon>
        <taxon>Candidatus Acidiferrales</taxon>
        <taxon>Candidatus Acidiferrum</taxon>
    </lineage>
</organism>
<evidence type="ECO:0000313" key="2">
    <source>
        <dbReference type="Proteomes" id="UP000567293"/>
    </source>
</evidence>
<feature type="non-terminal residue" evidence="1">
    <location>
        <position position="171"/>
    </location>
</feature>
<sequence length="171" mass="17376">MAFSSPIALIIALALGGVACRPQSPTAVKAELAACIPPDTLVLAGIHLDSLRASPSFQNVAAVWMPLPEPLRNASSLLVAYNGKEMLLIASGQFPTAQAGTVRLTPEIALAGTASAVGAATAQHASGRTGVPSLVAKAAPVASQQIWAIVGGEAPLPLSGNRANFLRLLRL</sequence>
<gene>
    <name evidence="1" type="ORF">HRJ53_24310</name>
</gene>
<name>A0A7V8NVQ1_9BACT</name>
<protein>
    <submittedName>
        <fullName evidence="1">Uncharacterized protein</fullName>
    </submittedName>
</protein>
<dbReference type="AlphaFoldDB" id="A0A7V8NVQ1"/>
<keyword evidence="2" id="KW-1185">Reference proteome</keyword>
<comment type="caution">
    <text evidence="1">The sequence shown here is derived from an EMBL/GenBank/DDBJ whole genome shotgun (WGS) entry which is preliminary data.</text>
</comment>
<evidence type="ECO:0000313" key="1">
    <source>
        <dbReference type="EMBL" id="MBA0088120.1"/>
    </source>
</evidence>
<proteinExistence type="predicted"/>
<dbReference type="EMBL" id="JACDQQ010002351">
    <property type="protein sequence ID" value="MBA0088120.1"/>
    <property type="molecule type" value="Genomic_DNA"/>
</dbReference>
<reference evidence="1" key="1">
    <citation type="submission" date="2020-06" db="EMBL/GenBank/DDBJ databases">
        <title>Legume-microbial interactions unlock mineral nutrients during tropical forest succession.</title>
        <authorList>
            <person name="Epihov D.Z."/>
        </authorList>
    </citation>
    <scope>NUCLEOTIDE SEQUENCE [LARGE SCALE GENOMIC DNA]</scope>
    <source>
        <strain evidence="1">Pan2503</strain>
    </source>
</reference>
<dbReference type="Proteomes" id="UP000567293">
    <property type="component" value="Unassembled WGS sequence"/>
</dbReference>